<protein>
    <submittedName>
        <fullName evidence="3">Uncharacterized protein</fullName>
    </submittedName>
</protein>
<proteinExistence type="predicted"/>
<accession>A0ABV5V3L9</accession>
<feature type="transmembrane region" description="Helical" evidence="2">
    <location>
        <begin position="12"/>
        <end position="32"/>
    </location>
</feature>
<comment type="caution">
    <text evidence="3">The sequence shown here is derived from an EMBL/GenBank/DDBJ whole genome shotgun (WGS) entry which is preliminary data.</text>
</comment>
<feature type="region of interest" description="Disordered" evidence="1">
    <location>
        <begin position="148"/>
        <end position="170"/>
    </location>
</feature>
<evidence type="ECO:0000256" key="2">
    <source>
        <dbReference type="SAM" id="Phobius"/>
    </source>
</evidence>
<name>A0ABV5V3L9_9MICO</name>
<keyword evidence="2" id="KW-0812">Transmembrane</keyword>
<dbReference type="RefSeq" id="WP_141338132.1">
    <property type="nucleotide sequence ID" value="NZ_JBHMAX010000019.1"/>
</dbReference>
<keyword evidence="4" id="KW-1185">Reference proteome</keyword>
<evidence type="ECO:0000313" key="3">
    <source>
        <dbReference type="EMBL" id="MFB9732396.1"/>
    </source>
</evidence>
<keyword evidence="2" id="KW-0472">Membrane</keyword>
<evidence type="ECO:0000256" key="1">
    <source>
        <dbReference type="SAM" id="MobiDB-lite"/>
    </source>
</evidence>
<dbReference type="Proteomes" id="UP001589613">
    <property type="component" value="Unassembled WGS sequence"/>
</dbReference>
<organism evidence="3 4">
    <name type="scientific">Ornithinimicrobium kibberense</name>
    <dbReference type="NCBI Taxonomy" id="282060"/>
    <lineage>
        <taxon>Bacteria</taxon>
        <taxon>Bacillati</taxon>
        <taxon>Actinomycetota</taxon>
        <taxon>Actinomycetes</taxon>
        <taxon>Micrococcales</taxon>
        <taxon>Ornithinimicrobiaceae</taxon>
        <taxon>Ornithinimicrobium</taxon>
    </lineage>
</organism>
<evidence type="ECO:0000313" key="4">
    <source>
        <dbReference type="Proteomes" id="UP001589613"/>
    </source>
</evidence>
<reference evidence="3 4" key="1">
    <citation type="submission" date="2024-09" db="EMBL/GenBank/DDBJ databases">
        <authorList>
            <person name="Sun Q."/>
            <person name="Mori K."/>
        </authorList>
    </citation>
    <scope>NUCLEOTIDE SEQUENCE [LARGE SCALE GENOMIC DNA]</scope>
    <source>
        <strain evidence="3 4">JCM 12763</strain>
    </source>
</reference>
<sequence length="170" mass="18456">MSGGHRLRRTLLSSVVAVLALGTLLYLVGALPHTLPEVVAVVLLAGAALGLLLAALRRTGHGVEPAWWASTPREEAIAPAALDYRLVRLRRDLRDALERDDRPDTVHAVLVDLAAERLRAHHGVDLTTHPEEARALTGPELWAYLTTPPSGTRRRSRGTLQTAVEGIEKL</sequence>
<gene>
    <name evidence="3" type="ORF">ACFFN0_10100</name>
</gene>
<dbReference type="EMBL" id="JBHMAX010000019">
    <property type="protein sequence ID" value="MFB9732396.1"/>
    <property type="molecule type" value="Genomic_DNA"/>
</dbReference>
<keyword evidence="2" id="KW-1133">Transmembrane helix</keyword>
<feature type="transmembrane region" description="Helical" evidence="2">
    <location>
        <begin position="38"/>
        <end position="56"/>
    </location>
</feature>